<accession>A0A2W4RBB4</accession>
<feature type="signal peptide" evidence="1">
    <location>
        <begin position="1"/>
        <end position="23"/>
    </location>
</feature>
<dbReference type="Proteomes" id="UP000249396">
    <property type="component" value="Unassembled WGS sequence"/>
</dbReference>
<reference evidence="2 3" key="1">
    <citation type="journal article" date="2018" name="Aquat. Microb. Ecol.">
        <title>Gammaproteobacterial methanotrophs dominate.</title>
        <authorList>
            <person name="Rissanen A.J."/>
            <person name="Saarenheimo J."/>
            <person name="Tiirola M."/>
            <person name="Peura S."/>
            <person name="Aalto S.L."/>
            <person name="Karvinen A."/>
            <person name="Nykanen H."/>
        </authorList>
    </citation>
    <scope>NUCLEOTIDE SEQUENCE [LARGE SCALE GENOMIC DNA]</scope>
    <source>
        <strain evidence="2">AMbin10</strain>
    </source>
</reference>
<evidence type="ECO:0000256" key="1">
    <source>
        <dbReference type="SAM" id="SignalP"/>
    </source>
</evidence>
<evidence type="ECO:0000313" key="2">
    <source>
        <dbReference type="EMBL" id="PZN80513.1"/>
    </source>
</evidence>
<keyword evidence="1" id="KW-0732">Signal</keyword>
<dbReference type="EMBL" id="QJPH01000283">
    <property type="protein sequence ID" value="PZN80513.1"/>
    <property type="molecule type" value="Genomic_DNA"/>
</dbReference>
<dbReference type="AlphaFoldDB" id="A0A2W4RBB4"/>
<evidence type="ECO:0008006" key="4">
    <source>
        <dbReference type="Google" id="ProtNLM"/>
    </source>
</evidence>
<evidence type="ECO:0000313" key="3">
    <source>
        <dbReference type="Proteomes" id="UP000249396"/>
    </source>
</evidence>
<protein>
    <recommendedName>
        <fullName evidence="4">DUF1579 domain-containing protein</fullName>
    </recommendedName>
</protein>
<comment type="caution">
    <text evidence="2">The sequence shown here is derived from an EMBL/GenBank/DDBJ whole genome shotgun (WGS) entry which is preliminary data.</text>
</comment>
<gene>
    <name evidence="2" type="ORF">DM484_09820</name>
</gene>
<name>A0A2W4RBB4_9GAMM</name>
<feature type="chain" id="PRO_5015856114" description="DUF1579 domain-containing protein" evidence="1">
    <location>
        <begin position="24"/>
        <end position="184"/>
    </location>
</feature>
<proteinExistence type="predicted"/>
<sequence length="184" mass="21055">MIQARLILLALLLSGGSVSGAPAQTVMGADAVLRRFEGRWRTHVTIKSDKMASRVMEAAGIGVGLVTLGDRYVEYRAKTDAVPGHPLDEDLQISTWDVANKVYRHWLFDSEGNRFERTGTWNEARHTLTWRANERGCTVVIHDRFVSRDRIEWDLIRRDPAGKIRMHIDAWMTRLPHSSPRRPR</sequence>
<organism evidence="2 3">
    <name type="scientific">Candidatus Methylumidiphilus alinenensis</name>
    <dbReference type="NCBI Taxonomy" id="2202197"/>
    <lineage>
        <taxon>Bacteria</taxon>
        <taxon>Pseudomonadati</taxon>
        <taxon>Pseudomonadota</taxon>
        <taxon>Gammaproteobacteria</taxon>
        <taxon>Methylococcales</taxon>
        <taxon>Candidatus Methylumidiphilus</taxon>
    </lineage>
</organism>